<evidence type="ECO:0000313" key="3">
    <source>
        <dbReference type="EMBL" id="PTU21825.1"/>
    </source>
</evidence>
<sequence>MSEPIQCIVSYPAKTAAGAAARFDREYYLNVHMPNTEKAWGPHGMKSWSAAEFPAEHPLDGSDMPFVVQTTVTFESEEKLRAAFLAPGTKETTTNSDKFTDVKPVIWVGKVAGSKTL</sequence>
<dbReference type="GO" id="GO:0016491">
    <property type="term" value="F:oxidoreductase activity"/>
    <property type="evidence" value="ECO:0007669"/>
    <property type="project" value="InterPro"/>
</dbReference>
<dbReference type="InterPro" id="IPR009799">
    <property type="entry name" value="EthD_dom"/>
</dbReference>
<proteinExistence type="inferred from homology"/>
<dbReference type="Gene3D" id="3.30.70.100">
    <property type="match status" value="1"/>
</dbReference>
<dbReference type="PANTHER" id="PTHR40260:SF2">
    <property type="entry name" value="BLR8190 PROTEIN"/>
    <property type="match status" value="1"/>
</dbReference>
<feature type="domain" description="EthD" evidence="2">
    <location>
        <begin position="24"/>
        <end position="101"/>
    </location>
</feature>
<name>A0A2T5LZW5_9EURO</name>
<dbReference type="EMBL" id="MSFN02000003">
    <property type="protein sequence ID" value="PTU21825.1"/>
    <property type="molecule type" value="Genomic_DNA"/>
</dbReference>
<dbReference type="GeneID" id="63816173"/>
<dbReference type="PANTHER" id="PTHR40260">
    <property type="entry name" value="BLR8190 PROTEIN"/>
    <property type="match status" value="1"/>
</dbReference>
<dbReference type="Pfam" id="PF07110">
    <property type="entry name" value="EthD"/>
    <property type="match status" value="1"/>
</dbReference>
<protein>
    <recommendedName>
        <fullName evidence="2">EthD domain-containing protein</fullName>
    </recommendedName>
</protein>
<gene>
    <name evidence="3" type="ORF">P175DRAFT_0523038</name>
</gene>
<organism evidence="3 4">
    <name type="scientific">Aspergillus ochraceoroseus IBT 24754</name>
    <dbReference type="NCBI Taxonomy" id="1392256"/>
    <lineage>
        <taxon>Eukaryota</taxon>
        <taxon>Fungi</taxon>
        <taxon>Dikarya</taxon>
        <taxon>Ascomycota</taxon>
        <taxon>Pezizomycotina</taxon>
        <taxon>Eurotiomycetes</taxon>
        <taxon>Eurotiomycetidae</taxon>
        <taxon>Eurotiales</taxon>
        <taxon>Aspergillaceae</taxon>
        <taxon>Aspergillus</taxon>
        <taxon>Aspergillus subgen. Nidulantes</taxon>
    </lineage>
</organism>
<evidence type="ECO:0000256" key="1">
    <source>
        <dbReference type="ARBA" id="ARBA00005986"/>
    </source>
</evidence>
<reference evidence="3 4" key="1">
    <citation type="journal article" date="2018" name="Proc. Natl. Acad. Sci. U.S.A.">
        <title>Linking secondary metabolites to gene clusters through genome sequencing of six diverse Aspergillus species.</title>
        <authorList>
            <person name="Kaerboelling I."/>
            <person name="Vesth T.C."/>
            <person name="Frisvad J.C."/>
            <person name="Nybo J.L."/>
            <person name="Theobald S."/>
            <person name="Kuo A."/>
            <person name="Bowyer P."/>
            <person name="Matsuda Y."/>
            <person name="Mondo S."/>
            <person name="Lyhne E.K."/>
            <person name="Kogle M.E."/>
            <person name="Clum A."/>
            <person name="Lipzen A."/>
            <person name="Salamov A."/>
            <person name="Ngan C.Y."/>
            <person name="Daum C."/>
            <person name="Chiniquy J."/>
            <person name="Barry K."/>
            <person name="LaButti K."/>
            <person name="Haridas S."/>
            <person name="Simmons B.A."/>
            <person name="Magnuson J.K."/>
            <person name="Mortensen U.H."/>
            <person name="Larsen T.O."/>
            <person name="Grigoriev I.V."/>
            <person name="Baker S.E."/>
            <person name="Andersen M.R."/>
        </authorList>
    </citation>
    <scope>NUCLEOTIDE SEQUENCE [LARGE SCALE GENOMIC DNA]</scope>
    <source>
        <strain evidence="3 4">IBT 24754</strain>
    </source>
</reference>
<dbReference type="Proteomes" id="UP000244073">
    <property type="component" value="Unassembled WGS sequence"/>
</dbReference>
<dbReference type="NCBIfam" id="TIGR02118">
    <property type="entry name" value="EthD family reductase"/>
    <property type="match status" value="1"/>
</dbReference>
<dbReference type="InterPro" id="IPR011008">
    <property type="entry name" value="Dimeric_a/b-barrel"/>
</dbReference>
<dbReference type="OrthoDB" id="4892971at2759"/>
<dbReference type="VEuPathDB" id="FungiDB:P175DRAFT_0523038"/>
<accession>A0A2T5LZW5</accession>
<comment type="similarity">
    <text evidence="1">Belongs to the tpcK family.</text>
</comment>
<evidence type="ECO:0000313" key="4">
    <source>
        <dbReference type="Proteomes" id="UP000244073"/>
    </source>
</evidence>
<dbReference type="SUPFAM" id="SSF54909">
    <property type="entry name" value="Dimeric alpha+beta barrel"/>
    <property type="match status" value="1"/>
</dbReference>
<dbReference type="RefSeq" id="XP_040753217.1">
    <property type="nucleotide sequence ID" value="XM_040899291.1"/>
</dbReference>
<comment type="caution">
    <text evidence="3">The sequence shown here is derived from an EMBL/GenBank/DDBJ whole genome shotgun (WGS) entry which is preliminary data.</text>
</comment>
<dbReference type="AlphaFoldDB" id="A0A2T5LZW5"/>
<evidence type="ECO:0000259" key="2">
    <source>
        <dbReference type="Pfam" id="PF07110"/>
    </source>
</evidence>